<feature type="compositionally biased region" description="Acidic residues" evidence="1">
    <location>
        <begin position="166"/>
        <end position="176"/>
    </location>
</feature>
<evidence type="ECO:0000256" key="1">
    <source>
        <dbReference type="SAM" id="MobiDB-lite"/>
    </source>
</evidence>
<dbReference type="InterPro" id="IPR018247">
    <property type="entry name" value="EF_Hand_1_Ca_BS"/>
</dbReference>
<dbReference type="InterPro" id="IPR002048">
    <property type="entry name" value="EF_hand_dom"/>
</dbReference>
<evidence type="ECO:0000313" key="3">
    <source>
        <dbReference type="EMBL" id="AXR06060.1"/>
    </source>
</evidence>
<feature type="compositionally biased region" description="Basic and acidic residues" evidence="1">
    <location>
        <begin position="52"/>
        <end position="67"/>
    </location>
</feature>
<reference evidence="3 4" key="1">
    <citation type="submission" date="2018-08" db="EMBL/GenBank/DDBJ databases">
        <title>Salinimonas sediminis sp. nov., a piezophilic bacterium isolated from a deep-sea sediment sample from the New Britain Trench.</title>
        <authorList>
            <person name="Cao J."/>
        </authorList>
    </citation>
    <scope>NUCLEOTIDE SEQUENCE [LARGE SCALE GENOMIC DNA]</scope>
    <source>
        <strain evidence="3 4">N102</strain>
    </source>
</reference>
<accession>A0A346NKK3</accession>
<evidence type="ECO:0000259" key="2">
    <source>
        <dbReference type="PROSITE" id="PS50222"/>
    </source>
</evidence>
<protein>
    <recommendedName>
        <fullName evidence="2">EF-hand domain-containing protein</fullName>
    </recommendedName>
</protein>
<organism evidence="3 4">
    <name type="scientific">Salinimonas sediminis</name>
    <dbReference type="NCBI Taxonomy" id="2303538"/>
    <lineage>
        <taxon>Bacteria</taxon>
        <taxon>Pseudomonadati</taxon>
        <taxon>Pseudomonadota</taxon>
        <taxon>Gammaproteobacteria</taxon>
        <taxon>Alteromonadales</taxon>
        <taxon>Alteromonadaceae</taxon>
        <taxon>Alteromonas/Salinimonas group</taxon>
        <taxon>Salinimonas</taxon>
    </lineage>
</organism>
<dbReference type="KEGG" id="salm:D0Y50_06530"/>
<feature type="compositionally biased region" description="Polar residues" evidence="1">
    <location>
        <begin position="72"/>
        <end position="83"/>
    </location>
</feature>
<feature type="region of interest" description="Disordered" evidence="1">
    <location>
        <begin position="52"/>
        <end position="185"/>
    </location>
</feature>
<dbReference type="AlphaFoldDB" id="A0A346NKK3"/>
<dbReference type="EMBL" id="CP031769">
    <property type="protein sequence ID" value="AXR06060.1"/>
    <property type="molecule type" value="Genomic_DNA"/>
</dbReference>
<dbReference type="SUPFAM" id="SSF47473">
    <property type="entry name" value="EF-hand"/>
    <property type="match status" value="1"/>
</dbReference>
<feature type="compositionally biased region" description="Basic and acidic residues" evidence="1">
    <location>
        <begin position="127"/>
        <end position="143"/>
    </location>
</feature>
<feature type="domain" description="EF-hand" evidence="2">
    <location>
        <begin position="40"/>
        <end position="75"/>
    </location>
</feature>
<dbReference type="GO" id="GO:0005509">
    <property type="term" value="F:calcium ion binding"/>
    <property type="evidence" value="ECO:0007669"/>
    <property type="project" value="InterPro"/>
</dbReference>
<proteinExistence type="predicted"/>
<keyword evidence="4" id="KW-1185">Reference proteome</keyword>
<dbReference type="OrthoDB" id="9987420at2"/>
<gene>
    <name evidence="3" type="ORF">D0Y50_06530</name>
</gene>
<dbReference type="Gene3D" id="1.10.238.10">
    <property type="entry name" value="EF-hand"/>
    <property type="match status" value="1"/>
</dbReference>
<feature type="compositionally biased region" description="Polar residues" evidence="1">
    <location>
        <begin position="99"/>
        <end position="109"/>
    </location>
</feature>
<dbReference type="PROSITE" id="PS00018">
    <property type="entry name" value="EF_HAND_1"/>
    <property type="match status" value="1"/>
</dbReference>
<dbReference type="Proteomes" id="UP000262073">
    <property type="component" value="Chromosome"/>
</dbReference>
<dbReference type="InterPro" id="IPR011992">
    <property type="entry name" value="EF-hand-dom_pair"/>
</dbReference>
<dbReference type="PROSITE" id="PS50222">
    <property type="entry name" value="EF_HAND_2"/>
    <property type="match status" value="1"/>
</dbReference>
<name>A0A346NKK3_9ALTE</name>
<dbReference type="RefSeq" id="WP_117316054.1">
    <property type="nucleotide sequence ID" value="NZ_CP031769.1"/>
</dbReference>
<sequence length="185" mass="20521">MKITTLGLVITAAFTSYSGYAQVQEEQPIPLSKQSIQDSKQPQDMKKILSQYDKDSDGSLNESELKEYIQANELSSQSSSEQPRNGDKVTVTQKPAKITVNQKPANITVKQPKPEVTITSQDPDITIDQRKPEVNVDQSDPKVRVSAGKPAVDVDREDPEVKVDQPEADVSIESEDPQIKVNEER</sequence>
<evidence type="ECO:0000313" key="4">
    <source>
        <dbReference type="Proteomes" id="UP000262073"/>
    </source>
</evidence>
<dbReference type="InterPro" id="IPR045527">
    <property type="entry name" value="DUF6470"/>
</dbReference>
<dbReference type="Pfam" id="PF20074">
    <property type="entry name" value="DUF6470"/>
    <property type="match status" value="1"/>
</dbReference>